<organism evidence="7 8">
    <name type="scientific">Phytophthora megakarya</name>
    <dbReference type="NCBI Taxonomy" id="4795"/>
    <lineage>
        <taxon>Eukaryota</taxon>
        <taxon>Sar</taxon>
        <taxon>Stramenopiles</taxon>
        <taxon>Oomycota</taxon>
        <taxon>Peronosporomycetes</taxon>
        <taxon>Peronosporales</taxon>
        <taxon>Peronosporaceae</taxon>
        <taxon>Phytophthora</taxon>
    </lineage>
</organism>
<comment type="function">
    <text evidence="5">Effector that suppresses plant defense responses during pathogen infection.</text>
</comment>
<protein>
    <recommendedName>
        <fullName evidence="5">RxLR effector protein</fullName>
    </recommendedName>
</protein>
<reference evidence="8" key="1">
    <citation type="submission" date="2017-03" db="EMBL/GenBank/DDBJ databases">
        <title>Phytopthora megakarya and P. palmivora, two closely related causual agents of cacao black pod achieved similar genome size and gene model numbers by different mechanisms.</title>
        <authorList>
            <person name="Ali S."/>
            <person name="Shao J."/>
            <person name="Larry D.J."/>
            <person name="Kronmiller B."/>
            <person name="Shen D."/>
            <person name="Strem M.D."/>
            <person name="Melnick R.L."/>
            <person name="Guiltinan M.J."/>
            <person name="Tyler B.M."/>
            <person name="Meinhardt L.W."/>
            <person name="Bailey B.A."/>
        </authorList>
    </citation>
    <scope>NUCLEOTIDE SEQUENCE [LARGE SCALE GENOMIC DNA]</scope>
    <source>
        <strain evidence="8">zdho120</strain>
    </source>
</reference>
<proteinExistence type="inferred from homology"/>
<evidence type="ECO:0000313" key="7">
    <source>
        <dbReference type="EMBL" id="OWZ22515.1"/>
    </source>
</evidence>
<dbReference type="EMBL" id="NBNE01000130">
    <property type="protein sequence ID" value="OWZ22515.1"/>
    <property type="molecule type" value="Genomic_DNA"/>
</dbReference>
<keyword evidence="4 5" id="KW-0732">Signal</keyword>
<gene>
    <name evidence="7" type="ORF">PHMEG_0002770</name>
</gene>
<keyword evidence="3 5" id="KW-0964">Secreted</keyword>
<evidence type="ECO:0000256" key="3">
    <source>
        <dbReference type="ARBA" id="ARBA00022525"/>
    </source>
</evidence>
<accession>A0A225WXP5</accession>
<feature type="chain" id="PRO_5013257161" description="RxLR effector protein" evidence="5">
    <location>
        <begin position="25"/>
        <end position="122"/>
    </location>
</feature>
<feature type="region of interest" description="Disordered" evidence="6">
    <location>
        <begin position="37"/>
        <end position="61"/>
    </location>
</feature>
<evidence type="ECO:0000313" key="8">
    <source>
        <dbReference type="Proteomes" id="UP000198211"/>
    </source>
</evidence>
<comment type="similarity">
    <text evidence="2 5">Belongs to the RxLR effector family.</text>
</comment>
<dbReference type="Pfam" id="PF16810">
    <property type="entry name" value="RXLR"/>
    <property type="match status" value="1"/>
</dbReference>
<feature type="signal peptide" evidence="5">
    <location>
        <begin position="1"/>
        <end position="24"/>
    </location>
</feature>
<evidence type="ECO:0000256" key="6">
    <source>
        <dbReference type="SAM" id="MobiDB-lite"/>
    </source>
</evidence>
<evidence type="ECO:0000256" key="1">
    <source>
        <dbReference type="ARBA" id="ARBA00004613"/>
    </source>
</evidence>
<evidence type="ECO:0000256" key="4">
    <source>
        <dbReference type="ARBA" id="ARBA00022729"/>
    </source>
</evidence>
<dbReference type="Proteomes" id="UP000198211">
    <property type="component" value="Unassembled WGS sequence"/>
</dbReference>
<evidence type="ECO:0000256" key="2">
    <source>
        <dbReference type="ARBA" id="ARBA00010400"/>
    </source>
</evidence>
<comment type="subcellular location">
    <subcellularLocation>
        <location evidence="1 5">Secreted</location>
    </subcellularLocation>
</comment>
<name>A0A225WXP5_9STRA</name>
<comment type="domain">
    <text evidence="5">The RxLR-dEER motif acts to carry the protein into the host cell cytoplasm through binding to cell surface phosphatidylinositol-3-phosphate.</text>
</comment>
<comment type="caution">
    <text evidence="7">The sequence shown here is derived from an EMBL/GenBank/DDBJ whole genome shotgun (WGS) entry which is preliminary data.</text>
</comment>
<keyword evidence="8" id="KW-1185">Reference proteome</keyword>
<dbReference type="AlphaFoldDB" id="A0A225WXP5"/>
<sequence length="122" mass="13989">MRLSQFLLLMVVSFVGCLICTTTATNDVSRASQTLRHNNEHARESRRYLKNGEKATNSMSAEDEERMVSFKQYLGVFKFPKIFPKLSGASQLKWLRGKFGNKAGGVFNAWYKYRMSRPNAQI</sequence>
<evidence type="ECO:0000256" key="5">
    <source>
        <dbReference type="RuleBase" id="RU367124"/>
    </source>
</evidence>
<dbReference type="PROSITE" id="PS51257">
    <property type="entry name" value="PROKAR_LIPOPROTEIN"/>
    <property type="match status" value="1"/>
</dbReference>
<feature type="compositionally biased region" description="Basic and acidic residues" evidence="6">
    <location>
        <begin position="37"/>
        <end position="53"/>
    </location>
</feature>
<dbReference type="OrthoDB" id="97448at2759"/>
<dbReference type="InterPro" id="IPR031825">
    <property type="entry name" value="RXLR"/>
</dbReference>